<feature type="transmembrane region" description="Helical" evidence="7">
    <location>
        <begin position="54"/>
        <end position="73"/>
    </location>
</feature>
<dbReference type="InterPro" id="IPR001915">
    <property type="entry name" value="Peptidase_M48"/>
</dbReference>
<keyword evidence="4 6" id="KW-0862">Zinc</keyword>
<dbReference type="Proteomes" id="UP001500945">
    <property type="component" value="Unassembled WGS sequence"/>
</dbReference>
<evidence type="ECO:0000313" key="10">
    <source>
        <dbReference type="Proteomes" id="UP001500945"/>
    </source>
</evidence>
<evidence type="ECO:0000256" key="6">
    <source>
        <dbReference type="RuleBase" id="RU003983"/>
    </source>
</evidence>
<dbReference type="PANTHER" id="PTHR34978">
    <property type="entry name" value="POSSIBLE SENSOR-TRANSDUCER PROTEIN BLAR"/>
    <property type="match status" value="1"/>
</dbReference>
<reference evidence="10" key="1">
    <citation type="journal article" date="2019" name="Int. J. Syst. Evol. Microbiol.">
        <title>The Global Catalogue of Microorganisms (GCM) 10K type strain sequencing project: providing services to taxonomists for standard genome sequencing and annotation.</title>
        <authorList>
            <consortium name="The Broad Institute Genomics Platform"/>
            <consortium name="The Broad Institute Genome Sequencing Center for Infectious Disease"/>
            <person name="Wu L."/>
            <person name="Ma J."/>
        </authorList>
    </citation>
    <scope>NUCLEOTIDE SEQUENCE [LARGE SCALE GENOMIC DNA]</scope>
    <source>
        <strain evidence="10">JCM 17809</strain>
    </source>
</reference>
<evidence type="ECO:0000256" key="5">
    <source>
        <dbReference type="ARBA" id="ARBA00023049"/>
    </source>
</evidence>
<feature type="transmembrane region" description="Helical" evidence="7">
    <location>
        <begin position="93"/>
        <end position="111"/>
    </location>
</feature>
<comment type="similarity">
    <text evidence="6">Belongs to the peptidase M48 family.</text>
</comment>
<comment type="cofactor">
    <cofactor evidence="6">
        <name>Zn(2+)</name>
        <dbReference type="ChEBI" id="CHEBI:29105"/>
    </cofactor>
    <text evidence="6">Binds 1 zinc ion per subunit.</text>
</comment>
<proteinExistence type="inferred from homology"/>
<keyword evidence="3 6" id="KW-0378">Hydrolase</keyword>
<dbReference type="PANTHER" id="PTHR34978:SF3">
    <property type="entry name" value="SLR0241 PROTEIN"/>
    <property type="match status" value="1"/>
</dbReference>
<comment type="caution">
    <text evidence="9">The sequence shown here is derived from an EMBL/GenBank/DDBJ whole genome shotgun (WGS) entry which is preliminary data.</text>
</comment>
<evidence type="ECO:0000256" key="2">
    <source>
        <dbReference type="ARBA" id="ARBA00022723"/>
    </source>
</evidence>
<keyword evidence="10" id="KW-1185">Reference proteome</keyword>
<keyword evidence="7" id="KW-0472">Membrane</keyword>
<sequence>MNPDGPGVNPDEPGAPVTMVGVIPFLLAGLAVLLAWVAPGLMARQKRFRRAPRASLVAWQAVSLGGILAALAAAPATLPLLLEGEDALERTELVAPAVLLSTAVLARVLYAGHDVGVRLRRVRADHRQLVDIIATHERDRVRILQHPTPTAYCIPGRQARVVLSQGVLDALPADQLEAVVAHEDAHLRARHDLLLEFFAVVHRAVPAPLRSDAALSEVRLLVEVLADRAAVRRSGEVATARALLALAGSRTPEAALGVGTTAPVRLRLLADGPPHPVLPAVAYTYAALAGTLPLVLLAAAWT</sequence>
<dbReference type="EMBL" id="BAABGM010000011">
    <property type="protein sequence ID" value="GAA4404115.1"/>
    <property type="molecule type" value="Genomic_DNA"/>
</dbReference>
<protein>
    <submittedName>
        <fullName evidence="9">M56 family metallopeptidase</fullName>
    </submittedName>
</protein>
<evidence type="ECO:0000256" key="7">
    <source>
        <dbReference type="SAM" id="Phobius"/>
    </source>
</evidence>
<feature type="transmembrane region" description="Helical" evidence="7">
    <location>
        <begin position="277"/>
        <end position="301"/>
    </location>
</feature>
<evidence type="ECO:0000259" key="8">
    <source>
        <dbReference type="Pfam" id="PF01435"/>
    </source>
</evidence>
<dbReference type="Gene3D" id="3.30.2010.10">
    <property type="entry name" value="Metalloproteases ('zincins'), catalytic domain"/>
    <property type="match status" value="1"/>
</dbReference>
<keyword evidence="7" id="KW-0812">Transmembrane</keyword>
<accession>A0ABP8KDC9</accession>
<evidence type="ECO:0000256" key="3">
    <source>
        <dbReference type="ARBA" id="ARBA00022801"/>
    </source>
</evidence>
<dbReference type="Pfam" id="PF01435">
    <property type="entry name" value="Peptidase_M48"/>
    <property type="match status" value="1"/>
</dbReference>
<name>A0ABP8KDC9_9MICO</name>
<keyword evidence="2" id="KW-0479">Metal-binding</keyword>
<evidence type="ECO:0000256" key="1">
    <source>
        <dbReference type="ARBA" id="ARBA00022670"/>
    </source>
</evidence>
<keyword evidence="5 6" id="KW-0482">Metalloprotease</keyword>
<gene>
    <name evidence="9" type="ORF">GCM10023168_16310</name>
</gene>
<feature type="transmembrane region" description="Helical" evidence="7">
    <location>
        <begin position="20"/>
        <end position="42"/>
    </location>
</feature>
<keyword evidence="7" id="KW-1133">Transmembrane helix</keyword>
<evidence type="ECO:0000313" key="9">
    <source>
        <dbReference type="EMBL" id="GAA4404115.1"/>
    </source>
</evidence>
<feature type="domain" description="Peptidase M48" evidence="8">
    <location>
        <begin position="128"/>
        <end position="194"/>
    </location>
</feature>
<evidence type="ECO:0000256" key="4">
    <source>
        <dbReference type="ARBA" id="ARBA00022833"/>
    </source>
</evidence>
<dbReference type="InterPro" id="IPR052173">
    <property type="entry name" value="Beta-lactam_resp_regulator"/>
</dbReference>
<organism evidence="9 10">
    <name type="scientific">Fodinibacter luteus</name>
    <dbReference type="NCBI Taxonomy" id="552064"/>
    <lineage>
        <taxon>Bacteria</taxon>
        <taxon>Bacillati</taxon>
        <taxon>Actinomycetota</taxon>
        <taxon>Actinomycetes</taxon>
        <taxon>Micrococcales</taxon>
        <taxon>Intrasporangiaceae</taxon>
        <taxon>Fodinibacter (ex Wang et al. 2009)</taxon>
    </lineage>
</organism>
<dbReference type="CDD" id="cd07326">
    <property type="entry name" value="M56_BlaR1_MecR1_like"/>
    <property type="match status" value="1"/>
</dbReference>
<keyword evidence="1 6" id="KW-0645">Protease</keyword>